<reference evidence="1 2" key="1">
    <citation type="submission" date="2017-03" db="EMBL/GenBank/DDBJ databases">
        <title>Rapid Whole Genome Sequencing of Comamonas kerstersii Causing Continuous ambulatory Peritoneal Dialysis-Associated Peritonitis.</title>
        <authorList>
            <person name="Zheng B."/>
        </authorList>
    </citation>
    <scope>NUCLEOTIDE SEQUENCE [LARGE SCALE GENOMIC DNA]</scope>
    <source>
        <strain evidence="1 2">8943</strain>
    </source>
</reference>
<dbReference type="AlphaFoldDB" id="A0A1V0BHA0"/>
<sequence length="95" mass="10394">MKFLRFNSESTARAAFAEYLTEDNQWPAYIGNVAVDVIGTIHRPTGQIVQTPEGDAPQMAALPGFHINLSDSVPELVEFEIEQPSTPARVFFGAA</sequence>
<dbReference type="Proteomes" id="UP000242792">
    <property type="component" value="Chromosome"/>
</dbReference>
<dbReference type="GeneID" id="83040562"/>
<dbReference type="EMBL" id="CP020121">
    <property type="protein sequence ID" value="AQZ99313.1"/>
    <property type="molecule type" value="Genomic_DNA"/>
</dbReference>
<dbReference type="RefSeq" id="WP_054067866.1">
    <property type="nucleotide sequence ID" value="NZ_CP020121.1"/>
</dbReference>
<name>A0A1V0BHA0_9BURK</name>
<dbReference type="KEGG" id="cke:B5M06_14715"/>
<accession>A0A1V0BHA0</accession>
<evidence type="ECO:0000313" key="2">
    <source>
        <dbReference type="Proteomes" id="UP000242792"/>
    </source>
</evidence>
<protein>
    <submittedName>
        <fullName evidence="1">Uncharacterized protein</fullName>
    </submittedName>
</protein>
<organism evidence="1 2">
    <name type="scientific">Comamonas kerstersii</name>
    <dbReference type="NCBI Taxonomy" id="225992"/>
    <lineage>
        <taxon>Bacteria</taxon>
        <taxon>Pseudomonadati</taxon>
        <taxon>Pseudomonadota</taxon>
        <taxon>Betaproteobacteria</taxon>
        <taxon>Burkholderiales</taxon>
        <taxon>Comamonadaceae</taxon>
        <taxon>Comamonas</taxon>
    </lineage>
</organism>
<evidence type="ECO:0000313" key="1">
    <source>
        <dbReference type="EMBL" id="AQZ99313.1"/>
    </source>
</evidence>
<dbReference type="OrthoDB" id="5588669at2"/>
<gene>
    <name evidence="1" type="ORF">B5M06_14715</name>
</gene>
<proteinExistence type="predicted"/>